<evidence type="ECO:0000256" key="1">
    <source>
        <dbReference type="SAM" id="MobiDB-lite"/>
    </source>
</evidence>
<evidence type="ECO:0000313" key="2">
    <source>
        <dbReference type="EMBL" id="LAB32786.1"/>
    </source>
</evidence>
<organism evidence="2">
    <name type="scientific">Micrurus spixii</name>
    <name type="common">Amazon coral snake</name>
    <dbReference type="NCBI Taxonomy" id="129469"/>
    <lineage>
        <taxon>Eukaryota</taxon>
        <taxon>Metazoa</taxon>
        <taxon>Chordata</taxon>
        <taxon>Craniata</taxon>
        <taxon>Vertebrata</taxon>
        <taxon>Euteleostomi</taxon>
        <taxon>Lepidosauria</taxon>
        <taxon>Squamata</taxon>
        <taxon>Bifurcata</taxon>
        <taxon>Unidentata</taxon>
        <taxon>Episquamata</taxon>
        <taxon>Toxicofera</taxon>
        <taxon>Serpentes</taxon>
        <taxon>Colubroidea</taxon>
        <taxon>Elapidae</taxon>
        <taxon>Elapinae</taxon>
        <taxon>Micrurus</taxon>
    </lineage>
</organism>
<dbReference type="EMBL" id="IACM01093949">
    <property type="protein sequence ID" value="LAB32788.1"/>
    <property type="molecule type" value="Transcribed_RNA"/>
</dbReference>
<reference evidence="2" key="2">
    <citation type="submission" date="2017-11" db="EMBL/GenBank/DDBJ databases">
        <title>Coralsnake Venomics: Analyses of Venom Gland Transcriptomes and Proteomes of Six Brazilian Taxa.</title>
        <authorList>
            <person name="Aird S.D."/>
            <person name="Jorge da Silva N."/>
            <person name="Qiu L."/>
            <person name="Villar-Briones A."/>
            <person name="Aparecida-Saddi V."/>
            <person name="Campos-Telles M.P."/>
            <person name="Grau M."/>
            <person name="Mikheyev A.S."/>
        </authorList>
    </citation>
    <scope>NUCLEOTIDE SEQUENCE</scope>
    <source>
        <tissue evidence="2">Venom_gland</tissue>
    </source>
</reference>
<accession>A0A2D4MJ27</accession>
<feature type="region of interest" description="Disordered" evidence="1">
    <location>
        <begin position="1"/>
        <end position="34"/>
    </location>
</feature>
<name>A0A2D4MJ27_9SAUR</name>
<sequence length="124" mass="14150">MGRDLSSSGERSKSGSEEDIADTDFNFSDAAEERKPYFPNQKDLKDLIRDIGLTNSYAEPLTSRLKEWNLLHESVQVTDQRKHRQHFPHPLIRQDGPCFCNGVASLFKAIGITVTRVNYCLYCL</sequence>
<dbReference type="AlphaFoldDB" id="A0A2D4MJ27"/>
<protein>
    <submittedName>
        <fullName evidence="2">Uncharacterized protein</fullName>
    </submittedName>
</protein>
<reference evidence="2" key="1">
    <citation type="submission" date="2017-07" db="EMBL/GenBank/DDBJ databases">
        <authorList>
            <person name="Mikheyev A."/>
            <person name="Grau M."/>
        </authorList>
    </citation>
    <scope>NUCLEOTIDE SEQUENCE</scope>
    <source>
        <tissue evidence="2">Venom_gland</tissue>
    </source>
</reference>
<proteinExistence type="predicted"/>
<dbReference type="EMBL" id="IACM01093948">
    <property type="protein sequence ID" value="LAB32786.1"/>
    <property type="molecule type" value="Transcribed_RNA"/>
</dbReference>